<proteinExistence type="predicted"/>
<protein>
    <submittedName>
        <fullName evidence="2">Uncharacterized protein</fullName>
    </submittedName>
</protein>
<name>A0ABU7P6P5_9ACTN</name>
<gene>
    <name evidence="2" type="ORF">V2S66_03300</name>
</gene>
<organism evidence="2 3">
    <name type="scientific">Actinacidiphila polyblastidii</name>
    <dbReference type="NCBI Taxonomy" id="3110430"/>
    <lineage>
        <taxon>Bacteria</taxon>
        <taxon>Bacillati</taxon>
        <taxon>Actinomycetota</taxon>
        <taxon>Actinomycetes</taxon>
        <taxon>Kitasatosporales</taxon>
        <taxon>Streptomycetaceae</taxon>
        <taxon>Actinacidiphila</taxon>
    </lineage>
</organism>
<reference evidence="2 3" key="1">
    <citation type="submission" date="2023-12" db="EMBL/GenBank/DDBJ databases">
        <title>Streptomyces sp. V4-01.</title>
        <authorList>
            <person name="Somphong A."/>
            <person name="Phongsopitanun W."/>
        </authorList>
    </citation>
    <scope>NUCLEOTIDE SEQUENCE [LARGE SCALE GENOMIC DNA]</scope>
    <source>
        <strain evidence="2 3">V4-01</strain>
    </source>
</reference>
<dbReference type="EMBL" id="JAZEWV010000002">
    <property type="protein sequence ID" value="MEE4540994.1"/>
    <property type="molecule type" value="Genomic_DNA"/>
</dbReference>
<dbReference type="Proteomes" id="UP001344658">
    <property type="component" value="Unassembled WGS sequence"/>
</dbReference>
<feature type="compositionally biased region" description="Basic and acidic residues" evidence="1">
    <location>
        <begin position="76"/>
        <end position="89"/>
    </location>
</feature>
<evidence type="ECO:0000313" key="2">
    <source>
        <dbReference type="EMBL" id="MEE4540994.1"/>
    </source>
</evidence>
<keyword evidence="3" id="KW-1185">Reference proteome</keyword>
<accession>A0ABU7P6P5</accession>
<evidence type="ECO:0000313" key="3">
    <source>
        <dbReference type="Proteomes" id="UP001344658"/>
    </source>
</evidence>
<comment type="caution">
    <text evidence="2">The sequence shown here is derived from an EMBL/GenBank/DDBJ whole genome shotgun (WGS) entry which is preliminary data.</text>
</comment>
<feature type="region of interest" description="Disordered" evidence="1">
    <location>
        <begin position="61"/>
        <end position="107"/>
    </location>
</feature>
<dbReference type="RefSeq" id="WP_330792888.1">
    <property type="nucleotide sequence ID" value="NZ_JAZEWV010000002.1"/>
</dbReference>
<sequence>MSWLELLCFVEGLPADSATKAALAGDTEGRRWTDQDWMAAYTASLLQTLIRIQWAGHGIKGSPTLHPVDVPTLERPPSDEDVRRAERRQQQLQQLARMRPRGDARSRNLAALDAALKARQGSVTS</sequence>
<evidence type="ECO:0000256" key="1">
    <source>
        <dbReference type="SAM" id="MobiDB-lite"/>
    </source>
</evidence>